<keyword evidence="1" id="KW-0812">Transmembrane</keyword>
<dbReference type="VEuPathDB" id="TriTrypDB:BSAL_45380"/>
<dbReference type="EMBL" id="CYKH01002202">
    <property type="protein sequence ID" value="CUG93865.1"/>
    <property type="molecule type" value="Genomic_DNA"/>
</dbReference>
<organism evidence="2 3">
    <name type="scientific">Bodo saltans</name>
    <name type="common">Flagellated protozoan</name>
    <dbReference type="NCBI Taxonomy" id="75058"/>
    <lineage>
        <taxon>Eukaryota</taxon>
        <taxon>Discoba</taxon>
        <taxon>Euglenozoa</taxon>
        <taxon>Kinetoplastea</taxon>
        <taxon>Metakinetoplastina</taxon>
        <taxon>Eubodonida</taxon>
        <taxon>Bodonidae</taxon>
        <taxon>Bodo</taxon>
    </lineage>
</organism>
<gene>
    <name evidence="2" type="ORF">BSAL_45380</name>
</gene>
<keyword evidence="1" id="KW-0472">Membrane</keyword>
<reference evidence="3" key="1">
    <citation type="submission" date="2015-09" db="EMBL/GenBank/DDBJ databases">
        <authorList>
            <consortium name="Pathogen Informatics"/>
        </authorList>
    </citation>
    <scope>NUCLEOTIDE SEQUENCE [LARGE SCALE GENOMIC DNA]</scope>
    <source>
        <strain evidence="3">Lake Konstanz</strain>
    </source>
</reference>
<proteinExistence type="predicted"/>
<evidence type="ECO:0000313" key="2">
    <source>
        <dbReference type="EMBL" id="CUG93865.1"/>
    </source>
</evidence>
<feature type="transmembrane region" description="Helical" evidence="1">
    <location>
        <begin position="1168"/>
        <end position="1187"/>
    </location>
</feature>
<accession>A0A0S4JUF4</accession>
<sequence length="1302" mass="137224">MNTHLSHLRGCFFWEFVQKPKKSERLIRRKMSSKHSASLSLPVVLVCLLLWPHIAMRASAQSCTIGCASMRFKPLSAGTPYSFLYMNNQSNVTTMRSRVFPPIIVQILDSNGNVDSSTQSQDITIVVTSTARLATAGSSVAVVYGEAQILQLVVEGTDSVYSLTFTAVSGSAYPVSSNAATTALHIYNVTSILSPVNIFALVFAQNSTSVLYAGQPLTVVLGQLVPPITLNVVNSQYLTFPTSSTLGNTYTVQAVPSDPRIVVASGGTVTVLDGEALFDELILTGSTAVTSFASLKFMLLVGAATTPTSNLLTVATGTVTVASVVVDNSLIAFERGDTSFIASQGQQAYATAGVQLPPIRISTRNNILSRSPPTSGLVISASCLSPAEYTLAGAMVGVTNGIATFTNLTFDARSSGNIAIAFQAGAQGSLPLAQTIIYTGWITVLATVSKAAMMRFLPNSVDSYVNYPGQDIEAVLFSPIPAIRIQILDSSYNVDSTSTVFITAKSSTGLVSVTQQAGSGIVEFTTLQFTSSSAVSPRITFTATTVTNAAATTATLPLLGARLVTGVVTVAAVQANYDLRFQPYGVGLFVTQGQSSVATINVALPNILVELVTSAGTMDASSSDISITASASGATLSGNFIRVTNGVAIFDSLAFVSETPGSYILTFTAGAEDSSAVVGGKSITTGSIRVASGVTPAFALRFAIDGSSRLSFPGQVMPITLDTSYLVPVVVELIDSAHNVSTSTRPITITMSRSVGTILYSSPTKTLAALQSRVTYDTITIGAGYATVLTFTASGTTEAVNGQTVATGSLVVKTKEQAGLPAYLDITAASSTTGARGTTSINSGAAMTFTIQMKSGQLLNYLTSTSTSTSNYSVTASSSIPLRTPLVRTMNGAGVAVFSSLQFAQTVPRSALPVITFTASLQAGGSSSSTTSASAILSVSTGLITVIGPSLESGIDIVAQILFDFGGFIPANWIASLARRLNVETSRFLVTRVYYGTSADLATTTTATTSTTTTSKTTSSVNTTLNSVAVWYGTRLDLRILEPLATSRNTNPAWSLVNYILSIKPTCTAAPDLYIRKIMNLSADTTCDWFMFEDQMSSAQQCTLATGTSSSGFCACYLPVVQTLGLRCLGYSTLTDLCLNTLLADAQCTDITIVNICSLLKEEPVSRVLLLASGIFFGFLLIPLVYFRSSGFFHKLQRPDARASFSSTEKIRIDRVLRLLPPCGSDIGVALLRVQHPHRLMSQHPPCRCAMHRYHDCEHLQPLEGRACLSCVAVGLWNIFRFLADSPSLFPQQWVLSQTAAT</sequence>
<dbReference type="Proteomes" id="UP000051952">
    <property type="component" value="Unassembled WGS sequence"/>
</dbReference>
<evidence type="ECO:0000256" key="1">
    <source>
        <dbReference type="SAM" id="Phobius"/>
    </source>
</evidence>
<keyword evidence="3" id="KW-1185">Reference proteome</keyword>
<protein>
    <submittedName>
        <fullName evidence="2">Membrane-associated protein, putative</fullName>
    </submittedName>
</protein>
<name>A0A0S4JUF4_BODSA</name>
<evidence type="ECO:0000313" key="3">
    <source>
        <dbReference type="Proteomes" id="UP000051952"/>
    </source>
</evidence>
<keyword evidence="1" id="KW-1133">Transmembrane helix</keyword>